<comment type="caution">
    <text evidence="1">The sequence shown here is derived from an EMBL/GenBank/DDBJ whole genome shotgun (WGS) entry which is preliminary data.</text>
</comment>
<name>A0A0F9QHV2_9ZZZZ</name>
<sequence>MKFGVAERYRLEIYWSKAVYKKEGEAILVGCCMAGPVIKEIDQMEQEDSISLDFSNQYRIFVPQHYIVKLSWKGVSHTPTKIYLDNVVLSNKFTNSVPKLNDNDFMVVDTKDHTDTKHEHHLTYPAYLVSRDGNL</sequence>
<organism evidence="1">
    <name type="scientific">marine sediment metagenome</name>
    <dbReference type="NCBI Taxonomy" id="412755"/>
    <lineage>
        <taxon>unclassified sequences</taxon>
        <taxon>metagenomes</taxon>
        <taxon>ecological metagenomes</taxon>
    </lineage>
</organism>
<protein>
    <submittedName>
        <fullName evidence="1">Uncharacterized protein</fullName>
    </submittedName>
</protein>
<reference evidence="1" key="1">
    <citation type="journal article" date="2015" name="Nature">
        <title>Complex archaea that bridge the gap between prokaryotes and eukaryotes.</title>
        <authorList>
            <person name="Spang A."/>
            <person name="Saw J.H."/>
            <person name="Jorgensen S.L."/>
            <person name="Zaremba-Niedzwiedzka K."/>
            <person name="Martijn J."/>
            <person name="Lind A.E."/>
            <person name="van Eijk R."/>
            <person name="Schleper C."/>
            <person name="Guy L."/>
            <person name="Ettema T.J."/>
        </authorList>
    </citation>
    <scope>NUCLEOTIDE SEQUENCE</scope>
</reference>
<accession>A0A0F9QHV2</accession>
<evidence type="ECO:0000313" key="1">
    <source>
        <dbReference type="EMBL" id="KKN42064.1"/>
    </source>
</evidence>
<gene>
    <name evidence="1" type="ORF">LCGC14_0717070</name>
</gene>
<proteinExistence type="predicted"/>
<dbReference type="AlphaFoldDB" id="A0A0F9QHV2"/>
<dbReference type="EMBL" id="LAZR01001607">
    <property type="protein sequence ID" value="KKN42064.1"/>
    <property type="molecule type" value="Genomic_DNA"/>
</dbReference>